<feature type="compositionally biased region" description="Basic and acidic residues" evidence="11">
    <location>
        <begin position="130"/>
        <end position="139"/>
    </location>
</feature>
<keyword evidence="3 12" id="KW-0812">Transmembrane</keyword>
<dbReference type="OrthoDB" id="46868at2759"/>
<evidence type="ECO:0000256" key="5">
    <source>
        <dbReference type="ARBA" id="ARBA00022892"/>
    </source>
</evidence>
<dbReference type="InterPro" id="IPR005606">
    <property type="entry name" value="Sec20"/>
</dbReference>
<sequence>MAPISIELDADTRAIVDTADRRARDIGEYQIPRLRDCKGPVSLQQQLNSELRDDLDALARQIESLELAAGDVTGPPQRAIVAHVARLNALLAQHKKDARAALLASKRTIDSLSKDARSQLLQRRQPAADAQKRSDKATDDAVMEASSQVTDAFRRTMALMQSELERSVLSSQMLEQSTSTLRSTTTQHDTLTGLLSTSKTLVTALEKSDWLDRLLILAALAFFFLVVLFILKQRIVDRGLRIAFFWTRFLPSRSTNVLSQMEKGSATALAATATTLLQTMVTTAAAALATTASPAPHEAKVAEPETKGTTSLIDDIVETVVSVLDEPPVPTTDPTLRDEL</sequence>
<feature type="transmembrane region" description="Helical" evidence="12">
    <location>
        <begin position="210"/>
        <end position="231"/>
    </location>
</feature>
<dbReference type="Pfam" id="PF03908">
    <property type="entry name" value="Sec20"/>
    <property type="match status" value="1"/>
</dbReference>
<dbReference type="GO" id="GO:0031201">
    <property type="term" value="C:SNARE complex"/>
    <property type="evidence" value="ECO:0007669"/>
    <property type="project" value="TreeGrafter"/>
</dbReference>
<dbReference type="STRING" id="1314781.A0A165M914"/>
<evidence type="ECO:0000256" key="11">
    <source>
        <dbReference type="SAM" id="MobiDB-lite"/>
    </source>
</evidence>
<feature type="region of interest" description="Disordered" evidence="11">
    <location>
        <begin position="115"/>
        <end position="141"/>
    </location>
</feature>
<dbReference type="EMBL" id="KV425914">
    <property type="protein sequence ID" value="KZV98930.1"/>
    <property type="molecule type" value="Genomic_DNA"/>
</dbReference>
<reference evidence="14 15" key="1">
    <citation type="journal article" date="2016" name="Mol. Biol. Evol.">
        <title>Comparative Genomics of Early-Diverging Mushroom-Forming Fungi Provides Insights into the Origins of Lignocellulose Decay Capabilities.</title>
        <authorList>
            <person name="Nagy L.G."/>
            <person name="Riley R."/>
            <person name="Tritt A."/>
            <person name="Adam C."/>
            <person name="Daum C."/>
            <person name="Floudas D."/>
            <person name="Sun H."/>
            <person name="Yadav J.S."/>
            <person name="Pangilinan J."/>
            <person name="Larsson K.H."/>
            <person name="Matsuura K."/>
            <person name="Barry K."/>
            <person name="Labutti K."/>
            <person name="Kuo R."/>
            <person name="Ohm R.A."/>
            <person name="Bhattacharya S.S."/>
            <person name="Shirouzu T."/>
            <person name="Yoshinaga Y."/>
            <person name="Martin F.M."/>
            <person name="Grigoriev I.V."/>
            <person name="Hibbett D.S."/>
        </authorList>
    </citation>
    <scope>NUCLEOTIDE SEQUENCE [LARGE SCALE GENOMIC DNA]</scope>
    <source>
        <strain evidence="14 15">HHB12029</strain>
    </source>
</reference>
<dbReference type="InterPro" id="IPR056173">
    <property type="entry name" value="Sec20_C"/>
</dbReference>
<evidence type="ECO:0000256" key="12">
    <source>
        <dbReference type="SAM" id="Phobius"/>
    </source>
</evidence>
<dbReference type="Proteomes" id="UP000077266">
    <property type="component" value="Unassembled WGS sequence"/>
</dbReference>
<feature type="domain" description="Sec20 C-terminal" evidence="13">
    <location>
        <begin position="146"/>
        <end position="235"/>
    </location>
</feature>
<dbReference type="AlphaFoldDB" id="A0A165M914"/>
<evidence type="ECO:0000256" key="9">
    <source>
        <dbReference type="ARBA" id="ARBA00037934"/>
    </source>
</evidence>
<protein>
    <submittedName>
        <fullName evidence="14">Sec20-domain-containing protein</fullName>
    </submittedName>
</protein>
<gene>
    <name evidence="14" type="ORF">EXIGLDRAFT_831924</name>
</gene>
<dbReference type="GO" id="GO:0005484">
    <property type="term" value="F:SNAP receptor activity"/>
    <property type="evidence" value="ECO:0007669"/>
    <property type="project" value="InterPro"/>
</dbReference>
<evidence type="ECO:0000256" key="3">
    <source>
        <dbReference type="ARBA" id="ARBA00022692"/>
    </source>
</evidence>
<dbReference type="GO" id="GO:0005789">
    <property type="term" value="C:endoplasmic reticulum membrane"/>
    <property type="evidence" value="ECO:0007669"/>
    <property type="project" value="UniProtKB-SubCell"/>
</dbReference>
<keyword evidence="6 12" id="KW-1133">Transmembrane helix</keyword>
<evidence type="ECO:0000256" key="2">
    <source>
        <dbReference type="ARBA" id="ARBA00022448"/>
    </source>
</evidence>
<dbReference type="InParanoid" id="A0A165M914"/>
<evidence type="ECO:0000256" key="7">
    <source>
        <dbReference type="ARBA" id="ARBA00023054"/>
    </source>
</evidence>
<keyword evidence="15" id="KW-1185">Reference proteome</keyword>
<evidence type="ECO:0000256" key="1">
    <source>
        <dbReference type="ARBA" id="ARBA00004163"/>
    </source>
</evidence>
<comment type="subcellular location">
    <subcellularLocation>
        <location evidence="1">Endoplasmic reticulum membrane</location>
        <topology evidence="1">Single-pass type IV membrane protein</topology>
    </subcellularLocation>
</comment>
<evidence type="ECO:0000256" key="8">
    <source>
        <dbReference type="ARBA" id="ARBA00023136"/>
    </source>
</evidence>
<dbReference type="PANTHER" id="PTHR12825">
    <property type="entry name" value="BNIP1-RELATED"/>
    <property type="match status" value="1"/>
</dbReference>
<accession>A0A165M914</accession>
<comment type="similarity">
    <text evidence="9">Belongs to the SEC20 family.</text>
</comment>
<proteinExistence type="inferred from homology"/>
<organism evidence="14 15">
    <name type="scientific">Exidia glandulosa HHB12029</name>
    <dbReference type="NCBI Taxonomy" id="1314781"/>
    <lineage>
        <taxon>Eukaryota</taxon>
        <taxon>Fungi</taxon>
        <taxon>Dikarya</taxon>
        <taxon>Basidiomycota</taxon>
        <taxon>Agaricomycotina</taxon>
        <taxon>Agaricomycetes</taxon>
        <taxon>Auriculariales</taxon>
        <taxon>Exidiaceae</taxon>
        <taxon>Exidia</taxon>
    </lineage>
</organism>
<dbReference type="PANTHER" id="PTHR12825:SF0">
    <property type="entry name" value="VESICLE TRANSPORT PROTEIN SEC20"/>
    <property type="match status" value="1"/>
</dbReference>
<evidence type="ECO:0000313" key="15">
    <source>
        <dbReference type="Proteomes" id="UP000077266"/>
    </source>
</evidence>
<evidence type="ECO:0000313" key="14">
    <source>
        <dbReference type="EMBL" id="KZV98930.1"/>
    </source>
</evidence>
<keyword evidence="5" id="KW-0931">ER-Golgi transport</keyword>
<feature type="coiled-coil region" evidence="10">
    <location>
        <begin position="41"/>
        <end position="68"/>
    </location>
</feature>
<keyword evidence="4" id="KW-0256">Endoplasmic reticulum</keyword>
<evidence type="ECO:0000256" key="6">
    <source>
        <dbReference type="ARBA" id="ARBA00022989"/>
    </source>
</evidence>
<keyword evidence="7 10" id="KW-0175">Coiled coil</keyword>
<keyword evidence="2" id="KW-0813">Transport</keyword>
<dbReference type="GO" id="GO:0006890">
    <property type="term" value="P:retrograde vesicle-mediated transport, Golgi to endoplasmic reticulum"/>
    <property type="evidence" value="ECO:0007669"/>
    <property type="project" value="InterPro"/>
</dbReference>
<keyword evidence="8 12" id="KW-0472">Membrane</keyword>
<evidence type="ECO:0000259" key="13">
    <source>
        <dbReference type="Pfam" id="PF03908"/>
    </source>
</evidence>
<name>A0A165M914_EXIGL</name>
<evidence type="ECO:0000256" key="10">
    <source>
        <dbReference type="SAM" id="Coils"/>
    </source>
</evidence>
<evidence type="ECO:0000256" key="4">
    <source>
        <dbReference type="ARBA" id="ARBA00022824"/>
    </source>
</evidence>